<gene>
    <name evidence="2" type="ORF">CYMTET_5979</name>
</gene>
<organism evidence="2 3">
    <name type="scientific">Cymbomonas tetramitiformis</name>
    <dbReference type="NCBI Taxonomy" id="36881"/>
    <lineage>
        <taxon>Eukaryota</taxon>
        <taxon>Viridiplantae</taxon>
        <taxon>Chlorophyta</taxon>
        <taxon>Pyramimonadophyceae</taxon>
        <taxon>Pyramimonadales</taxon>
        <taxon>Pyramimonadaceae</taxon>
        <taxon>Cymbomonas</taxon>
    </lineage>
</organism>
<evidence type="ECO:0000313" key="3">
    <source>
        <dbReference type="Proteomes" id="UP001190700"/>
    </source>
</evidence>
<dbReference type="EMBL" id="LGRX02001256">
    <property type="protein sequence ID" value="KAK3286477.1"/>
    <property type="molecule type" value="Genomic_DNA"/>
</dbReference>
<evidence type="ECO:0000313" key="2">
    <source>
        <dbReference type="EMBL" id="KAK3286477.1"/>
    </source>
</evidence>
<name>A0AAE0GY31_9CHLO</name>
<keyword evidence="3" id="KW-1185">Reference proteome</keyword>
<sequence>MAFSAPWNSAGEKRSGGAEHGLGGGEVARGIIGGSAFAPVLQDILREQPEVHVIAYLDDPHILRELGHVRAAYDMGVPLLVDIGLELNIDHGPATAACGMAGWAPEAGNHVMPEGLQIPEEAPSWGRHLILDVVVGFPCALSFVERVSQEPLHTASVDDRQKAKNFLEEFAERRQYRV</sequence>
<proteinExistence type="predicted"/>
<comment type="caution">
    <text evidence="2">The sequence shown here is derived from an EMBL/GenBank/DDBJ whole genome shotgun (WGS) entry which is preliminary data.</text>
</comment>
<feature type="region of interest" description="Disordered" evidence="1">
    <location>
        <begin position="1"/>
        <end position="20"/>
    </location>
</feature>
<dbReference type="AlphaFoldDB" id="A0AAE0GY31"/>
<dbReference type="Proteomes" id="UP001190700">
    <property type="component" value="Unassembled WGS sequence"/>
</dbReference>
<protein>
    <submittedName>
        <fullName evidence="2">Uncharacterized protein</fullName>
    </submittedName>
</protein>
<evidence type="ECO:0000256" key="1">
    <source>
        <dbReference type="SAM" id="MobiDB-lite"/>
    </source>
</evidence>
<accession>A0AAE0GY31</accession>
<reference evidence="2 3" key="1">
    <citation type="journal article" date="2015" name="Genome Biol. Evol.">
        <title>Comparative Genomics of a Bacterivorous Green Alga Reveals Evolutionary Causalities and Consequences of Phago-Mixotrophic Mode of Nutrition.</title>
        <authorList>
            <person name="Burns J.A."/>
            <person name="Paasch A."/>
            <person name="Narechania A."/>
            <person name="Kim E."/>
        </authorList>
    </citation>
    <scope>NUCLEOTIDE SEQUENCE [LARGE SCALE GENOMIC DNA]</scope>
    <source>
        <strain evidence="2 3">PLY_AMNH</strain>
    </source>
</reference>